<protein>
    <recommendedName>
        <fullName evidence="4">Extracellular protein</fullName>
    </recommendedName>
</protein>
<dbReference type="PATRIC" id="fig|942150.3.peg.1647"/>
<accession>A0A0R2MAJ1</accession>
<name>A0A0R2MAJ1_9LACO</name>
<evidence type="ECO:0008006" key="4">
    <source>
        <dbReference type="Google" id="ProtNLM"/>
    </source>
</evidence>
<keyword evidence="3" id="KW-1185">Reference proteome</keyword>
<evidence type="ECO:0000313" key="3">
    <source>
        <dbReference type="Proteomes" id="UP000051783"/>
    </source>
</evidence>
<organism evidence="2 3">
    <name type="scientific">Lactiplantibacillus xiangfangensis</name>
    <dbReference type="NCBI Taxonomy" id="942150"/>
    <lineage>
        <taxon>Bacteria</taxon>
        <taxon>Bacillati</taxon>
        <taxon>Bacillota</taxon>
        <taxon>Bacilli</taxon>
        <taxon>Lactobacillales</taxon>
        <taxon>Lactobacillaceae</taxon>
        <taxon>Lactiplantibacillus</taxon>
    </lineage>
</organism>
<dbReference type="OrthoDB" id="2329784at2"/>
<dbReference type="Proteomes" id="UP000051783">
    <property type="component" value="Unassembled WGS sequence"/>
</dbReference>
<evidence type="ECO:0000313" key="2">
    <source>
        <dbReference type="EMBL" id="KRO07658.1"/>
    </source>
</evidence>
<dbReference type="AlphaFoldDB" id="A0A0R2MAJ1"/>
<reference evidence="2 3" key="1">
    <citation type="journal article" date="2015" name="Genome Announc.">
        <title>Expanding the biotechnology potential of lactobacilli through comparative genomics of 213 strains and associated genera.</title>
        <authorList>
            <person name="Sun Z."/>
            <person name="Harris H.M."/>
            <person name="McCann A."/>
            <person name="Guo C."/>
            <person name="Argimon S."/>
            <person name="Zhang W."/>
            <person name="Yang X."/>
            <person name="Jeffery I.B."/>
            <person name="Cooney J.C."/>
            <person name="Kagawa T.F."/>
            <person name="Liu W."/>
            <person name="Song Y."/>
            <person name="Salvetti E."/>
            <person name="Wrobel A."/>
            <person name="Rasinkangas P."/>
            <person name="Parkhill J."/>
            <person name="Rea M.C."/>
            <person name="O'Sullivan O."/>
            <person name="Ritari J."/>
            <person name="Douillard F.P."/>
            <person name="Paul Ross R."/>
            <person name="Yang R."/>
            <person name="Briner A.E."/>
            <person name="Felis G.E."/>
            <person name="de Vos W.M."/>
            <person name="Barrangou R."/>
            <person name="Klaenhammer T.R."/>
            <person name="Caufield P.W."/>
            <person name="Cui Y."/>
            <person name="Zhang H."/>
            <person name="O'Toole P.W."/>
        </authorList>
    </citation>
    <scope>NUCLEOTIDE SEQUENCE [LARGE SCALE GENOMIC DNA]</scope>
    <source>
        <strain evidence="2 3">LMG 26013</strain>
    </source>
</reference>
<dbReference type="EMBL" id="JQCL01000103">
    <property type="protein sequence ID" value="KRO07658.1"/>
    <property type="molecule type" value="Genomic_DNA"/>
</dbReference>
<proteinExistence type="predicted"/>
<evidence type="ECO:0000256" key="1">
    <source>
        <dbReference type="SAM" id="MobiDB-lite"/>
    </source>
</evidence>
<comment type="caution">
    <text evidence="2">The sequence shown here is derived from an EMBL/GenBank/DDBJ whole genome shotgun (WGS) entry which is preliminary data.</text>
</comment>
<sequence>MKKVLVSSIVVAGLAVLGGGVYLWPKSDHVSSTQSEVSSSVVTSSKASSKAAAEKGSSEASDSSSTEKSKTSSGESTSSESKTATTASSKSASTAATSSSQSGTTATSSTAGNNLTTTQVNNWAWAQVEKQYQGASVTKDDFIFQQYQRSGLVYVDVYENSSTEADHLAGRFRVNAQGSLEQQSLSNGSTWRVVATSPSN</sequence>
<feature type="compositionally biased region" description="Low complexity" evidence="1">
    <location>
        <begin position="71"/>
        <end position="111"/>
    </location>
</feature>
<feature type="compositionally biased region" description="Low complexity" evidence="1">
    <location>
        <begin position="33"/>
        <end position="51"/>
    </location>
</feature>
<gene>
    <name evidence="2" type="ORF">IV64_GL001596</name>
</gene>
<dbReference type="RefSeq" id="WP_057708011.1">
    <property type="nucleotide sequence ID" value="NZ_JQCL01000103.1"/>
</dbReference>
<feature type="region of interest" description="Disordered" evidence="1">
    <location>
        <begin position="33"/>
        <end position="114"/>
    </location>
</feature>